<dbReference type="Proteomes" id="UP001597418">
    <property type="component" value="Unassembled WGS sequence"/>
</dbReference>
<organism evidence="2 3">
    <name type="scientific">Sphingobacterium populi</name>
    <dbReference type="NCBI Taxonomy" id="1812824"/>
    <lineage>
        <taxon>Bacteria</taxon>
        <taxon>Pseudomonadati</taxon>
        <taxon>Bacteroidota</taxon>
        <taxon>Sphingobacteriia</taxon>
        <taxon>Sphingobacteriales</taxon>
        <taxon>Sphingobacteriaceae</taxon>
        <taxon>Sphingobacterium</taxon>
    </lineage>
</organism>
<dbReference type="EMBL" id="JBHUMB010000006">
    <property type="protein sequence ID" value="MFD2742599.1"/>
    <property type="molecule type" value="Genomic_DNA"/>
</dbReference>
<evidence type="ECO:0008006" key="4">
    <source>
        <dbReference type="Google" id="ProtNLM"/>
    </source>
</evidence>
<accession>A0ABW5UCX2</accession>
<proteinExistence type="predicted"/>
<name>A0ABW5UCX2_9SPHI</name>
<evidence type="ECO:0000313" key="3">
    <source>
        <dbReference type="Proteomes" id="UP001597418"/>
    </source>
</evidence>
<evidence type="ECO:0000256" key="1">
    <source>
        <dbReference type="SAM" id="Phobius"/>
    </source>
</evidence>
<keyword evidence="1" id="KW-0472">Membrane</keyword>
<dbReference type="RefSeq" id="WP_066755298.1">
    <property type="nucleotide sequence ID" value="NZ_JBHUMB010000006.1"/>
</dbReference>
<sequence>MKEILKDRSFQLSIILTLIFLGTGIAFLLFGLAGYSWVIFILLPIVLGVALGAMPNKKYILWGALITTAIVLICLVFPGLSGMLCIVMTLPIVVPLIFLGYVITHLMRRYRQIKDTNRLSVLLLPLIPFLIAAPAETYLKADKEVINEVRTEQIFDYTPEQVYDAIKSVDTLDAEKPYLMYFDLPVPIKCDLEKEEVGGLRTCYFKAGKSSTHDFGSGTIVEKITELERGKVLKMDVIDYKLVGRNWLGFKEAIYYFDQVGDNQCKMTRITTYTSVLTPRFYWKPLEELGIQQEHDYVFSNLTNDLEKKYGK</sequence>
<reference evidence="3" key="1">
    <citation type="journal article" date="2019" name="Int. J. Syst. Evol. Microbiol.">
        <title>The Global Catalogue of Microorganisms (GCM) 10K type strain sequencing project: providing services to taxonomists for standard genome sequencing and annotation.</title>
        <authorList>
            <consortium name="The Broad Institute Genomics Platform"/>
            <consortium name="The Broad Institute Genome Sequencing Center for Infectious Disease"/>
            <person name="Wu L."/>
            <person name="Ma J."/>
        </authorList>
    </citation>
    <scope>NUCLEOTIDE SEQUENCE [LARGE SCALE GENOMIC DNA]</scope>
    <source>
        <strain evidence="3">KCTC 42247</strain>
    </source>
</reference>
<protein>
    <recommendedName>
        <fullName evidence="4">Polyketide cyclase</fullName>
    </recommendedName>
</protein>
<keyword evidence="3" id="KW-1185">Reference proteome</keyword>
<feature type="transmembrane region" description="Helical" evidence="1">
    <location>
        <begin position="12"/>
        <end position="29"/>
    </location>
</feature>
<dbReference type="SUPFAM" id="SSF55961">
    <property type="entry name" value="Bet v1-like"/>
    <property type="match status" value="1"/>
</dbReference>
<feature type="transmembrane region" description="Helical" evidence="1">
    <location>
        <begin position="60"/>
        <end position="80"/>
    </location>
</feature>
<keyword evidence="1" id="KW-1133">Transmembrane helix</keyword>
<feature type="transmembrane region" description="Helical" evidence="1">
    <location>
        <begin position="35"/>
        <end position="53"/>
    </location>
</feature>
<evidence type="ECO:0000313" key="2">
    <source>
        <dbReference type="EMBL" id="MFD2742599.1"/>
    </source>
</evidence>
<keyword evidence="1" id="KW-0812">Transmembrane</keyword>
<feature type="transmembrane region" description="Helical" evidence="1">
    <location>
        <begin position="119"/>
        <end position="139"/>
    </location>
</feature>
<feature type="transmembrane region" description="Helical" evidence="1">
    <location>
        <begin position="86"/>
        <end position="107"/>
    </location>
</feature>
<comment type="caution">
    <text evidence="2">The sequence shown here is derived from an EMBL/GenBank/DDBJ whole genome shotgun (WGS) entry which is preliminary data.</text>
</comment>
<gene>
    <name evidence="2" type="ORF">ACFSQ6_04250</name>
</gene>